<protein>
    <submittedName>
        <fullName evidence="5">DNA-binding transcriptional regulator, Lrp family</fullName>
    </submittedName>
</protein>
<dbReference type="InterPro" id="IPR019888">
    <property type="entry name" value="Tscrpt_reg_AsnC-like"/>
</dbReference>
<dbReference type="PANTHER" id="PTHR30154:SF53">
    <property type="entry name" value="HTH-TYPE TRANSCRIPTIONAL REGULATOR LRPC"/>
    <property type="match status" value="1"/>
</dbReference>
<dbReference type="GO" id="GO:0043565">
    <property type="term" value="F:sequence-specific DNA binding"/>
    <property type="evidence" value="ECO:0007669"/>
    <property type="project" value="InterPro"/>
</dbReference>
<keyword evidence="3" id="KW-0804">Transcription</keyword>
<dbReference type="PRINTS" id="PR00033">
    <property type="entry name" value="HTHASNC"/>
</dbReference>
<keyword evidence="1" id="KW-0805">Transcription regulation</keyword>
<dbReference type="GO" id="GO:0043200">
    <property type="term" value="P:response to amino acid"/>
    <property type="evidence" value="ECO:0007669"/>
    <property type="project" value="TreeGrafter"/>
</dbReference>
<dbReference type="InterPro" id="IPR036390">
    <property type="entry name" value="WH_DNA-bd_sf"/>
</dbReference>
<evidence type="ECO:0000313" key="5">
    <source>
        <dbReference type="EMBL" id="SDR89747.1"/>
    </source>
</evidence>
<accession>A0A1H1MST2</accession>
<organism evidence="5 6">
    <name type="scientific">Paraoerskovia marina</name>
    <dbReference type="NCBI Taxonomy" id="545619"/>
    <lineage>
        <taxon>Bacteria</taxon>
        <taxon>Bacillati</taxon>
        <taxon>Actinomycetota</taxon>
        <taxon>Actinomycetes</taxon>
        <taxon>Micrococcales</taxon>
        <taxon>Cellulomonadaceae</taxon>
        <taxon>Paraoerskovia</taxon>
    </lineage>
</organism>
<sequence length="145" mass="15821">MCMADLDLLDRRLLSALRANAREPVASLARQLDVTRATVTARMDRMVALGVIAGFSVRVREGQDPDTVRAVSFVEVRGRDTDNVIRTLRGLPGIRSMHTTNGGWDLVVEIRTDSLAGFDAVLASIRRTEGVVNSETSLLLTSVID</sequence>
<dbReference type="AlphaFoldDB" id="A0A1H1MST2"/>
<evidence type="ECO:0000256" key="2">
    <source>
        <dbReference type="ARBA" id="ARBA00023125"/>
    </source>
</evidence>
<reference evidence="5 6" key="1">
    <citation type="submission" date="2016-10" db="EMBL/GenBank/DDBJ databases">
        <authorList>
            <person name="de Groot N.N."/>
        </authorList>
    </citation>
    <scope>NUCLEOTIDE SEQUENCE [LARGE SCALE GENOMIC DNA]</scope>
    <source>
        <strain evidence="5 6">DSM 22126</strain>
    </source>
</reference>
<dbReference type="Pfam" id="PF01037">
    <property type="entry name" value="AsnC_trans_reg"/>
    <property type="match status" value="1"/>
</dbReference>
<dbReference type="InterPro" id="IPR000485">
    <property type="entry name" value="AsnC-type_HTH_dom"/>
</dbReference>
<evidence type="ECO:0000256" key="1">
    <source>
        <dbReference type="ARBA" id="ARBA00023015"/>
    </source>
</evidence>
<dbReference type="Pfam" id="PF13404">
    <property type="entry name" value="HTH_AsnC-type"/>
    <property type="match status" value="1"/>
</dbReference>
<keyword evidence="2 5" id="KW-0238">DNA-binding</keyword>
<evidence type="ECO:0000259" key="4">
    <source>
        <dbReference type="PROSITE" id="PS50956"/>
    </source>
</evidence>
<dbReference type="PROSITE" id="PS50956">
    <property type="entry name" value="HTH_ASNC_2"/>
    <property type="match status" value="1"/>
</dbReference>
<dbReference type="InterPro" id="IPR011008">
    <property type="entry name" value="Dimeric_a/b-barrel"/>
</dbReference>
<name>A0A1H1MST2_9CELL</name>
<keyword evidence="6" id="KW-1185">Reference proteome</keyword>
<evidence type="ECO:0000256" key="3">
    <source>
        <dbReference type="ARBA" id="ARBA00023163"/>
    </source>
</evidence>
<dbReference type="Gene3D" id="3.30.70.920">
    <property type="match status" value="1"/>
</dbReference>
<gene>
    <name evidence="5" type="ORF">SAMN04489860_0325</name>
</gene>
<dbReference type="SMART" id="SM00344">
    <property type="entry name" value="HTH_ASNC"/>
    <property type="match status" value="1"/>
</dbReference>
<evidence type="ECO:0000313" key="6">
    <source>
        <dbReference type="Proteomes" id="UP000185663"/>
    </source>
</evidence>
<dbReference type="SUPFAM" id="SSF54909">
    <property type="entry name" value="Dimeric alpha+beta barrel"/>
    <property type="match status" value="1"/>
</dbReference>
<dbReference type="Gene3D" id="1.10.10.10">
    <property type="entry name" value="Winged helix-like DNA-binding domain superfamily/Winged helix DNA-binding domain"/>
    <property type="match status" value="1"/>
</dbReference>
<dbReference type="InterPro" id="IPR019887">
    <property type="entry name" value="Tscrpt_reg_AsnC/Lrp_C"/>
</dbReference>
<dbReference type="SUPFAM" id="SSF46785">
    <property type="entry name" value="Winged helix' DNA-binding domain"/>
    <property type="match status" value="1"/>
</dbReference>
<dbReference type="STRING" id="545619.SAMN04489860_0325"/>
<dbReference type="PANTHER" id="PTHR30154">
    <property type="entry name" value="LEUCINE-RESPONSIVE REGULATORY PROTEIN"/>
    <property type="match status" value="1"/>
</dbReference>
<dbReference type="eggNOG" id="COG1522">
    <property type="taxonomic scope" value="Bacteria"/>
</dbReference>
<dbReference type="EMBL" id="LT629776">
    <property type="protein sequence ID" value="SDR89747.1"/>
    <property type="molecule type" value="Genomic_DNA"/>
</dbReference>
<proteinExistence type="predicted"/>
<dbReference type="InterPro" id="IPR036388">
    <property type="entry name" value="WH-like_DNA-bd_sf"/>
</dbReference>
<feature type="domain" description="HTH asnC-type" evidence="4">
    <location>
        <begin position="6"/>
        <end position="80"/>
    </location>
</feature>
<dbReference type="Proteomes" id="UP000185663">
    <property type="component" value="Chromosome I"/>
</dbReference>
<dbReference type="GO" id="GO:0005829">
    <property type="term" value="C:cytosol"/>
    <property type="evidence" value="ECO:0007669"/>
    <property type="project" value="TreeGrafter"/>
</dbReference>